<comment type="caution">
    <text evidence="2">The sequence shown here is derived from an EMBL/GenBank/DDBJ whole genome shotgun (WGS) entry which is preliminary data.</text>
</comment>
<reference evidence="2" key="1">
    <citation type="submission" date="2023-11" db="EMBL/GenBank/DDBJ databases">
        <title>Genome assemblies of two species of porcelain crab, Petrolisthes cinctipes and Petrolisthes manimaculis (Anomura: Porcellanidae).</title>
        <authorList>
            <person name="Angst P."/>
        </authorList>
    </citation>
    <scope>NUCLEOTIDE SEQUENCE</scope>
    <source>
        <strain evidence="2">PB745_02</strain>
        <tissue evidence="2">Gill</tissue>
    </source>
</reference>
<keyword evidence="3" id="KW-1185">Reference proteome</keyword>
<gene>
    <name evidence="2" type="ORF">Pmani_015729</name>
</gene>
<dbReference type="Proteomes" id="UP001292094">
    <property type="component" value="Unassembled WGS sequence"/>
</dbReference>
<feature type="non-terminal residue" evidence="2">
    <location>
        <position position="1"/>
    </location>
</feature>
<dbReference type="AlphaFoldDB" id="A0AAE1PRR0"/>
<proteinExistence type="predicted"/>
<organism evidence="2 3">
    <name type="scientific">Petrolisthes manimaculis</name>
    <dbReference type="NCBI Taxonomy" id="1843537"/>
    <lineage>
        <taxon>Eukaryota</taxon>
        <taxon>Metazoa</taxon>
        <taxon>Ecdysozoa</taxon>
        <taxon>Arthropoda</taxon>
        <taxon>Crustacea</taxon>
        <taxon>Multicrustacea</taxon>
        <taxon>Malacostraca</taxon>
        <taxon>Eumalacostraca</taxon>
        <taxon>Eucarida</taxon>
        <taxon>Decapoda</taxon>
        <taxon>Pleocyemata</taxon>
        <taxon>Anomura</taxon>
        <taxon>Galatheoidea</taxon>
        <taxon>Porcellanidae</taxon>
        <taxon>Petrolisthes</taxon>
    </lineage>
</organism>
<feature type="compositionally biased region" description="Pro residues" evidence="1">
    <location>
        <begin position="72"/>
        <end position="86"/>
    </location>
</feature>
<accession>A0AAE1PRR0</accession>
<evidence type="ECO:0000313" key="2">
    <source>
        <dbReference type="EMBL" id="KAK4312866.1"/>
    </source>
</evidence>
<evidence type="ECO:0000313" key="3">
    <source>
        <dbReference type="Proteomes" id="UP001292094"/>
    </source>
</evidence>
<protein>
    <submittedName>
        <fullName evidence="2">Uncharacterized protein</fullName>
    </submittedName>
</protein>
<feature type="region of interest" description="Disordered" evidence="1">
    <location>
        <begin position="66"/>
        <end position="97"/>
    </location>
</feature>
<sequence>YLFLSPPPPPAGNEAAGVTEVKAPHVDHSSSSTTPGCPQTVRSLATVSHHTRGNITAHVHRIFHSFGDKSLPSPPPGPQPSSPPSFPQWWNDGQPSRPSLLLAPPTFSIFHRGTKPARLSLLQGKMALFVQFIISDCTGISLLQVSSTAEERLIGR</sequence>
<name>A0AAE1PRR0_9EUCA</name>
<dbReference type="EMBL" id="JAWZYT010001369">
    <property type="protein sequence ID" value="KAK4312866.1"/>
    <property type="molecule type" value="Genomic_DNA"/>
</dbReference>
<evidence type="ECO:0000256" key="1">
    <source>
        <dbReference type="SAM" id="MobiDB-lite"/>
    </source>
</evidence>